<keyword evidence="4" id="KW-0732">Signal</keyword>
<evidence type="ECO:0000256" key="7">
    <source>
        <dbReference type="ARBA" id="ARBA00023288"/>
    </source>
</evidence>
<dbReference type="GO" id="GO:0016020">
    <property type="term" value="C:membrane"/>
    <property type="evidence" value="ECO:0007669"/>
    <property type="project" value="UniProtKB-SubCell"/>
</dbReference>
<dbReference type="Gene3D" id="2.20.200.10">
    <property type="entry name" value="Outer membrane efflux proteins (OEP)"/>
    <property type="match status" value="1"/>
</dbReference>
<dbReference type="EMBL" id="CABR01000008">
    <property type="protein sequence ID" value="CBI09200.1"/>
    <property type="molecule type" value="Genomic_DNA"/>
</dbReference>
<dbReference type="PANTHER" id="PTHR30203:SF20">
    <property type="entry name" value="MULTIDRUG RESISTANCE OUTER MEMBRANE PROTEIN MDTP-RELATED"/>
    <property type="match status" value="1"/>
</dbReference>
<dbReference type="AlphaFoldDB" id="E6QPM9"/>
<dbReference type="Gene3D" id="1.20.1600.10">
    <property type="entry name" value="Outer membrane efflux proteins (OEP)"/>
    <property type="match status" value="1"/>
</dbReference>
<evidence type="ECO:0000313" key="8">
    <source>
        <dbReference type="EMBL" id="CBI09200.1"/>
    </source>
</evidence>
<dbReference type="NCBIfam" id="TIGR01845">
    <property type="entry name" value="outer_NodT"/>
    <property type="match status" value="1"/>
</dbReference>
<proteinExistence type="predicted"/>
<keyword evidence="5" id="KW-0472">Membrane</keyword>
<name>E6QPM9_9ZZZZ</name>
<comment type="caution">
    <text evidence="8">The sequence shown here is derived from an EMBL/GenBank/DDBJ whole genome shotgun (WGS) entry which is preliminary data.</text>
</comment>
<dbReference type="InterPro" id="IPR003423">
    <property type="entry name" value="OMP_efflux"/>
</dbReference>
<evidence type="ECO:0000256" key="3">
    <source>
        <dbReference type="ARBA" id="ARBA00022692"/>
    </source>
</evidence>
<dbReference type="GO" id="GO:0015562">
    <property type="term" value="F:efflux transmembrane transporter activity"/>
    <property type="evidence" value="ECO:0007669"/>
    <property type="project" value="InterPro"/>
</dbReference>
<evidence type="ECO:0000256" key="5">
    <source>
        <dbReference type="ARBA" id="ARBA00023136"/>
    </source>
</evidence>
<dbReference type="SUPFAM" id="SSF56954">
    <property type="entry name" value="Outer membrane efflux proteins (OEP)"/>
    <property type="match status" value="1"/>
</dbReference>
<dbReference type="InterPro" id="IPR010131">
    <property type="entry name" value="MdtP/NodT-like"/>
</dbReference>
<protein>
    <submittedName>
        <fullName evidence="8">Uncharacterized protein</fullName>
    </submittedName>
</protein>
<evidence type="ECO:0000256" key="2">
    <source>
        <dbReference type="ARBA" id="ARBA00022452"/>
    </source>
</evidence>
<organism evidence="8">
    <name type="scientific">mine drainage metagenome</name>
    <dbReference type="NCBI Taxonomy" id="410659"/>
    <lineage>
        <taxon>unclassified sequences</taxon>
        <taxon>metagenomes</taxon>
        <taxon>ecological metagenomes</taxon>
    </lineage>
</organism>
<sequence>MRISFLALALLLAGCAPTIRQGAPMINQAEIPAQLMQSKAVILTQDHRLPEMWWQRFHDKELDQFIALALNNNPGLQEAEDRVQMAQAVLSESESLNLPHIDSQAQILRLKSSKLGNHDIYNGKTASVSNINPLTINYHLDIWHRDSEIIAASQDDVQKQLSQAQQSALLLSASVIKTYCALNTAKKMITVQQDVVQSVQNEWILRQNAYQAGIQSRSPQLKQHAAVLHEQEALAGLQKHAEALQFALLELLGKSANLNDKITTAPIHVPEHFALPQHIDFDLLAQRPDIQAALWNIKQWKHLEKVAQLSFYPNININALAGFNVIGLHQMLGSDAFQYAAGPAIDLPLFEGGALEARLHRNEAGYDLAVHTYNRTVLSAVRQIADALSALQYTQTQVDESNDTLTIRRDTMQIAQNAYATGIDGKFPYLESLIEMDHTKLHDMEENLAWLNDITDAATALGGGFGGTQS</sequence>
<evidence type="ECO:0000256" key="6">
    <source>
        <dbReference type="ARBA" id="ARBA00023139"/>
    </source>
</evidence>
<keyword evidence="2" id="KW-1134">Transmembrane beta strand</keyword>
<evidence type="ECO:0000256" key="1">
    <source>
        <dbReference type="ARBA" id="ARBA00004370"/>
    </source>
</evidence>
<reference evidence="8" key="1">
    <citation type="submission" date="2009-10" db="EMBL/GenBank/DDBJ databases">
        <title>Diversity of trophic interactions inside an arsenic-rich microbial ecosystem.</title>
        <authorList>
            <person name="Bertin P.N."/>
            <person name="Heinrich-Salmeron A."/>
            <person name="Pelletier E."/>
            <person name="Goulhen-Chollet F."/>
            <person name="Arsene-Ploetze F."/>
            <person name="Gallien S."/>
            <person name="Calteau A."/>
            <person name="Vallenet D."/>
            <person name="Casiot C."/>
            <person name="Chane-Woon-Ming B."/>
            <person name="Giloteaux L."/>
            <person name="Barakat M."/>
            <person name="Bonnefoy V."/>
            <person name="Bruneel O."/>
            <person name="Chandler M."/>
            <person name="Cleiss J."/>
            <person name="Duran R."/>
            <person name="Elbaz-Poulichet F."/>
            <person name="Fonknechten N."/>
            <person name="Lauga B."/>
            <person name="Mornico D."/>
            <person name="Ortet P."/>
            <person name="Schaeffer C."/>
            <person name="Siguier P."/>
            <person name="Alexander Thil Smith A."/>
            <person name="Van Dorsselaer A."/>
            <person name="Weissenbach J."/>
            <person name="Medigue C."/>
            <person name="Le Paslier D."/>
        </authorList>
    </citation>
    <scope>NUCLEOTIDE SEQUENCE</scope>
</reference>
<dbReference type="PANTHER" id="PTHR30203">
    <property type="entry name" value="OUTER MEMBRANE CATION EFFLUX PROTEIN"/>
    <property type="match status" value="1"/>
</dbReference>
<accession>E6QPM9</accession>
<dbReference type="PROSITE" id="PS51257">
    <property type="entry name" value="PROKAR_LIPOPROTEIN"/>
    <property type="match status" value="1"/>
</dbReference>
<keyword evidence="3" id="KW-0812">Transmembrane</keyword>
<comment type="subcellular location">
    <subcellularLocation>
        <location evidence="1">Membrane</location>
    </subcellularLocation>
</comment>
<dbReference type="Pfam" id="PF02321">
    <property type="entry name" value="OEP"/>
    <property type="match status" value="2"/>
</dbReference>
<evidence type="ECO:0000256" key="4">
    <source>
        <dbReference type="ARBA" id="ARBA00022729"/>
    </source>
</evidence>
<keyword evidence="7" id="KW-0449">Lipoprotein</keyword>
<keyword evidence="6" id="KW-0564">Palmitate</keyword>
<gene>
    <name evidence="8" type="ORF">CARN7_2859</name>
</gene>